<protein>
    <submittedName>
        <fullName evidence="1">Uncharacterized protein</fullName>
    </submittedName>
</protein>
<name>A0A381TFW8_9ZZZZ</name>
<gene>
    <name evidence="1" type="ORF">METZ01_LOCUS67889</name>
</gene>
<dbReference type="AlphaFoldDB" id="A0A381TFW8"/>
<reference evidence="1" key="1">
    <citation type="submission" date="2018-05" db="EMBL/GenBank/DDBJ databases">
        <authorList>
            <person name="Lanie J.A."/>
            <person name="Ng W.-L."/>
            <person name="Kazmierczak K.M."/>
            <person name="Andrzejewski T.M."/>
            <person name="Davidsen T.M."/>
            <person name="Wayne K.J."/>
            <person name="Tettelin H."/>
            <person name="Glass J.I."/>
            <person name="Rusch D."/>
            <person name="Podicherti R."/>
            <person name="Tsui H.-C.T."/>
            <person name="Winkler M.E."/>
        </authorList>
    </citation>
    <scope>NUCLEOTIDE SEQUENCE</scope>
</reference>
<sequence length="28" mass="3180">MLFDMVNKMKTILLQNTKNPATGRGLML</sequence>
<proteinExistence type="predicted"/>
<evidence type="ECO:0000313" key="1">
    <source>
        <dbReference type="EMBL" id="SVA15035.1"/>
    </source>
</evidence>
<dbReference type="EMBL" id="UINC01004534">
    <property type="protein sequence ID" value="SVA15035.1"/>
    <property type="molecule type" value="Genomic_DNA"/>
</dbReference>
<organism evidence="1">
    <name type="scientific">marine metagenome</name>
    <dbReference type="NCBI Taxonomy" id="408172"/>
    <lineage>
        <taxon>unclassified sequences</taxon>
        <taxon>metagenomes</taxon>
        <taxon>ecological metagenomes</taxon>
    </lineage>
</organism>
<accession>A0A381TFW8</accession>